<organism evidence="1 2">
    <name type="scientific">Bacteroides uniformis</name>
    <dbReference type="NCBI Taxonomy" id="820"/>
    <lineage>
        <taxon>Bacteria</taxon>
        <taxon>Pseudomonadati</taxon>
        <taxon>Bacteroidota</taxon>
        <taxon>Bacteroidia</taxon>
        <taxon>Bacteroidales</taxon>
        <taxon>Bacteroidaceae</taxon>
        <taxon>Bacteroides</taxon>
    </lineage>
</organism>
<dbReference type="AlphaFoldDB" id="A0A174EVP8"/>
<reference evidence="1 2" key="1">
    <citation type="submission" date="2015-09" db="EMBL/GenBank/DDBJ databases">
        <authorList>
            <consortium name="Pathogen Informatics"/>
        </authorList>
    </citation>
    <scope>NUCLEOTIDE SEQUENCE [LARGE SCALE GENOMIC DNA]</scope>
    <source>
        <strain evidence="1 2">2789STDY5608791</strain>
    </source>
</reference>
<name>A0A174EVP8_BACUN</name>
<protein>
    <submittedName>
        <fullName evidence="1">Uncharacterized protein</fullName>
    </submittedName>
</protein>
<dbReference type="EMBL" id="CYZF01000004">
    <property type="protein sequence ID" value="CUO41844.1"/>
    <property type="molecule type" value="Genomic_DNA"/>
</dbReference>
<sequence>MTNDIFYVFQHTRGSKLGVEYNNLLKNAFMALFSMII</sequence>
<evidence type="ECO:0000313" key="1">
    <source>
        <dbReference type="EMBL" id="CUO41844.1"/>
    </source>
</evidence>
<evidence type="ECO:0000313" key="2">
    <source>
        <dbReference type="Proteomes" id="UP000095419"/>
    </source>
</evidence>
<gene>
    <name evidence="1" type="ORF">ERS417307_01641</name>
</gene>
<accession>A0A174EVP8</accession>
<dbReference type="Proteomes" id="UP000095419">
    <property type="component" value="Unassembled WGS sequence"/>
</dbReference>
<proteinExistence type="predicted"/>